<dbReference type="EMBL" id="CAJJDN010000005">
    <property type="protein sequence ID" value="CAD8050926.1"/>
    <property type="molecule type" value="Genomic_DNA"/>
</dbReference>
<dbReference type="FunFam" id="3.40.50.1000:FF:000184">
    <property type="entry name" value="Uncharacterized protein"/>
    <property type="match status" value="1"/>
</dbReference>
<evidence type="ECO:0000313" key="4">
    <source>
        <dbReference type="Proteomes" id="UP000692954"/>
    </source>
</evidence>
<evidence type="ECO:0000259" key="2">
    <source>
        <dbReference type="PROSITE" id="PS50969"/>
    </source>
</evidence>
<keyword evidence="1" id="KW-0653">Protein transport</keyword>
<dbReference type="SMART" id="SM00577">
    <property type="entry name" value="CPDc"/>
    <property type="match status" value="1"/>
</dbReference>
<comment type="subcellular location">
    <subcellularLocation>
        <location evidence="1">Mitochondrion inner membrane</location>
        <topology evidence="1">Single-pass membrane protein</topology>
    </subcellularLocation>
</comment>
<dbReference type="InterPro" id="IPR004274">
    <property type="entry name" value="FCP1_dom"/>
</dbReference>
<name>A0A8S1KD63_9CILI</name>
<sequence length="481" mass="56736">MFRKQLKSVDDKKTQCQSPYRFNFFNKQLKSRKDQDQGQAQDFLIRRRQKLKESLSISNTFNFDEQQLASFNGVFVHSQKQQQVKEKLVTETGNYGSYRKRIETLHTQQFSDDDAILHPDRQNERLKLKIYFSFQKMQTRLVNLINLIQQIDACSLNNYISEISSAIIEIIGGHCRQYKRFMINECISLIFYLMIKRGILTGVDLTKWEKLIIYSHQANTIQTINSLKLQIRGVQQYQHQFQSFQSMNPLIPYQIEKMNLLIEQNIDKLLKNTQDKQVHQHIQAYRDSQIDAAFQFYQQKLKVILVNLEKFLFLLPKNSTVYTLVLDLDETLVHFIEETQEVLIRPYTGIFLEQMGKHFEIVIFTAGKQSYADKIIDKIDSMNSVKYRLYRHHTFSQGNVLLKDLSTLGRPLSKTIIVDNNPYNFVLQPHNGIKIKPWVGDEKDRALVELMQFLVKIIKYEDIRIGLKELKANPNYFTTSF</sequence>
<dbReference type="InterPro" id="IPR050365">
    <property type="entry name" value="TIM50"/>
</dbReference>
<gene>
    <name evidence="3" type="ORF">PSON_ATCC_30995.1.T0050263</name>
</gene>
<dbReference type="Proteomes" id="UP000692954">
    <property type="component" value="Unassembled WGS sequence"/>
</dbReference>
<comment type="function">
    <text evidence="1">Essential component of the TIM23 complex, a complex that mediates the translocation of transit peptide-containing proteins across the mitochondrial inner membrane.</text>
</comment>
<reference evidence="3" key="1">
    <citation type="submission" date="2021-01" db="EMBL/GenBank/DDBJ databases">
        <authorList>
            <consortium name="Genoscope - CEA"/>
            <person name="William W."/>
        </authorList>
    </citation>
    <scope>NUCLEOTIDE SEQUENCE</scope>
</reference>
<keyword evidence="1" id="KW-0813">Transport</keyword>
<organism evidence="3 4">
    <name type="scientific">Paramecium sonneborni</name>
    <dbReference type="NCBI Taxonomy" id="65129"/>
    <lineage>
        <taxon>Eukaryota</taxon>
        <taxon>Sar</taxon>
        <taxon>Alveolata</taxon>
        <taxon>Ciliophora</taxon>
        <taxon>Intramacronucleata</taxon>
        <taxon>Oligohymenophorea</taxon>
        <taxon>Peniculida</taxon>
        <taxon>Parameciidae</taxon>
        <taxon>Paramecium</taxon>
    </lineage>
</organism>
<dbReference type="GO" id="GO:0005744">
    <property type="term" value="C:TIM23 mitochondrial import inner membrane translocase complex"/>
    <property type="evidence" value="ECO:0007669"/>
    <property type="project" value="UniProtKB-UniRule"/>
</dbReference>
<dbReference type="GO" id="GO:0015031">
    <property type="term" value="P:protein transport"/>
    <property type="evidence" value="ECO:0007669"/>
    <property type="project" value="UniProtKB-KW"/>
</dbReference>
<dbReference type="PROSITE" id="PS50969">
    <property type="entry name" value="FCP1"/>
    <property type="match status" value="1"/>
</dbReference>
<comment type="caution">
    <text evidence="3">The sequence shown here is derived from an EMBL/GenBank/DDBJ whole genome shotgun (WGS) entry which is preliminary data.</text>
</comment>
<comment type="subunit">
    <text evidence="1">Component of the TIM23 complex.</text>
</comment>
<proteinExistence type="inferred from homology"/>
<evidence type="ECO:0000313" key="3">
    <source>
        <dbReference type="EMBL" id="CAD8050926.1"/>
    </source>
</evidence>
<dbReference type="PANTHER" id="PTHR12210">
    <property type="entry name" value="DULLARD PROTEIN PHOSPHATASE"/>
    <property type="match status" value="1"/>
</dbReference>
<protein>
    <recommendedName>
        <fullName evidence="1">Mitochondrial import inner membrane translocase subunit TIM50</fullName>
    </recommendedName>
</protein>
<keyword evidence="1" id="KW-0811">Translocation</keyword>
<comment type="similarity">
    <text evidence="1">Belongs to the TIM50 family.</text>
</comment>
<dbReference type="OrthoDB" id="291630at2759"/>
<dbReference type="AlphaFoldDB" id="A0A8S1KD63"/>
<feature type="domain" description="FCP1 homology" evidence="2">
    <location>
        <begin position="317"/>
        <end position="457"/>
    </location>
</feature>
<dbReference type="CDD" id="cd07521">
    <property type="entry name" value="HAD_FCP1-like"/>
    <property type="match status" value="1"/>
</dbReference>
<keyword evidence="4" id="KW-1185">Reference proteome</keyword>
<dbReference type="Pfam" id="PF03031">
    <property type="entry name" value="NIF"/>
    <property type="match status" value="1"/>
</dbReference>
<keyword evidence="1" id="KW-0496">Mitochondrion</keyword>
<accession>A0A8S1KD63</accession>
<keyword evidence="1" id="KW-0809">Transit peptide</keyword>
<evidence type="ECO:0000256" key="1">
    <source>
        <dbReference type="RuleBase" id="RU365079"/>
    </source>
</evidence>